<evidence type="ECO:0000313" key="4">
    <source>
        <dbReference type="EMBL" id="MDR7296384.1"/>
    </source>
</evidence>
<evidence type="ECO:0008006" key="6">
    <source>
        <dbReference type="Google" id="ProtNLM"/>
    </source>
</evidence>
<evidence type="ECO:0000256" key="3">
    <source>
        <dbReference type="SAM" id="MobiDB-lite"/>
    </source>
</evidence>
<evidence type="ECO:0000313" key="5">
    <source>
        <dbReference type="Proteomes" id="UP001180536"/>
    </source>
</evidence>
<sequence length="381" mass="41061">MPSHHARQPTRPTFGWDNLGGPRGSGLPAVDDLPHTRLLTSGRAALFAAMKALAVQPGDSVLAPSYHCPTLVAPLRAAGAAVQFYPLGADGLPALDAITPAPRTRALVVAQLFGLPRSLAAVRAWCDARGIALVEDCAHSFFGQAGERPVGHWGDLATASVSKFFPVAEGGLLASARPLPAQALQPAGAKQQVKAWVDLLERASEQHRLAGLNAPLRALFRLKNGPPRPQSAATPREMTEAEMMAECDLARSEKAPPALTQRLFGLPRGRIVERRRAHYDTLYRGTLGLPGARPLLGALPAQAAPYVMPLWVDDPEPAYAALRAAGCAVFRWDRVWPGVPAFHDDHGARWRTQVLQLLCHQDLQPSMLARTCELLKQTLTR</sequence>
<reference evidence="4 5" key="1">
    <citation type="submission" date="2023-07" db="EMBL/GenBank/DDBJ databases">
        <title>Sorghum-associated microbial communities from plants grown in Nebraska, USA.</title>
        <authorList>
            <person name="Schachtman D."/>
        </authorList>
    </citation>
    <scope>NUCLEOTIDE SEQUENCE [LARGE SCALE GENOMIC DNA]</scope>
    <source>
        <strain evidence="4 5">BE310</strain>
    </source>
</reference>
<protein>
    <recommendedName>
        <fullName evidence="6">DegT/DnrJ/EryC1/StrS aminotransferase</fullName>
    </recommendedName>
</protein>
<dbReference type="InterPro" id="IPR015421">
    <property type="entry name" value="PyrdxlP-dep_Trfase_major"/>
</dbReference>
<comment type="caution">
    <text evidence="4">The sequence shown here is derived from an EMBL/GenBank/DDBJ whole genome shotgun (WGS) entry which is preliminary data.</text>
</comment>
<dbReference type="EMBL" id="JAVDXQ010000002">
    <property type="protein sequence ID" value="MDR7296384.1"/>
    <property type="molecule type" value="Genomic_DNA"/>
</dbReference>
<dbReference type="Gene3D" id="3.40.640.10">
    <property type="entry name" value="Type I PLP-dependent aspartate aminotransferase-like (Major domain)"/>
    <property type="match status" value="1"/>
</dbReference>
<dbReference type="PANTHER" id="PTHR30244">
    <property type="entry name" value="TRANSAMINASE"/>
    <property type="match status" value="1"/>
</dbReference>
<dbReference type="Proteomes" id="UP001180536">
    <property type="component" value="Unassembled WGS sequence"/>
</dbReference>
<keyword evidence="5" id="KW-1185">Reference proteome</keyword>
<evidence type="ECO:0000256" key="2">
    <source>
        <dbReference type="RuleBase" id="RU004508"/>
    </source>
</evidence>
<proteinExistence type="inferred from homology"/>
<dbReference type="Pfam" id="PF01041">
    <property type="entry name" value="DegT_DnrJ_EryC1"/>
    <property type="match status" value="1"/>
</dbReference>
<dbReference type="InterPro" id="IPR015424">
    <property type="entry name" value="PyrdxlP-dep_Trfase"/>
</dbReference>
<evidence type="ECO:0000256" key="1">
    <source>
        <dbReference type="ARBA" id="ARBA00037999"/>
    </source>
</evidence>
<keyword evidence="2" id="KW-0663">Pyridoxal phosphate</keyword>
<comment type="similarity">
    <text evidence="1 2">Belongs to the DegT/DnrJ/EryC1 family.</text>
</comment>
<dbReference type="PANTHER" id="PTHR30244:SF34">
    <property type="entry name" value="DTDP-4-AMINO-4,6-DIDEOXYGALACTOSE TRANSAMINASE"/>
    <property type="match status" value="1"/>
</dbReference>
<gene>
    <name evidence="4" type="ORF">J2X16_001723</name>
</gene>
<accession>A0ABU1Z6Y6</accession>
<dbReference type="InterPro" id="IPR000653">
    <property type="entry name" value="DegT/StrS_aminotransferase"/>
</dbReference>
<organism evidence="4 5">
    <name type="scientific">Pelomonas aquatica</name>
    <dbReference type="NCBI Taxonomy" id="431058"/>
    <lineage>
        <taxon>Bacteria</taxon>
        <taxon>Pseudomonadati</taxon>
        <taxon>Pseudomonadota</taxon>
        <taxon>Betaproteobacteria</taxon>
        <taxon>Burkholderiales</taxon>
        <taxon>Sphaerotilaceae</taxon>
        <taxon>Roseateles</taxon>
    </lineage>
</organism>
<dbReference type="RefSeq" id="WP_310343712.1">
    <property type="nucleotide sequence ID" value="NZ_JAVDXQ010000002.1"/>
</dbReference>
<feature type="region of interest" description="Disordered" evidence="3">
    <location>
        <begin position="1"/>
        <end position="21"/>
    </location>
</feature>
<name>A0ABU1Z6Y6_9BURK</name>
<dbReference type="SUPFAM" id="SSF53383">
    <property type="entry name" value="PLP-dependent transferases"/>
    <property type="match status" value="1"/>
</dbReference>